<evidence type="ECO:0000313" key="4">
    <source>
        <dbReference type="Proteomes" id="UP000746595"/>
    </source>
</evidence>
<proteinExistence type="predicted"/>
<evidence type="ECO:0000313" key="3">
    <source>
        <dbReference type="EMBL" id="NKG21043.1"/>
    </source>
</evidence>
<keyword evidence="1" id="KW-1133">Transmembrane helix</keyword>
<name>A0ABX1G478_9MICC</name>
<feature type="transmembrane region" description="Helical" evidence="1">
    <location>
        <begin position="42"/>
        <end position="61"/>
    </location>
</feature>
<dbReference type="RefSeq" id="WP_168151870.1">
    <property type="nucleotide sequence ID" value="NZ_JAAWVT010000004.1"/>
</dbReference>
<gene>
    <name evidence="3" type="ORF">HED64_10045</name>
</gene>
<comment type="caution">
    <text evidence="3">The sequence shown here is derived from an EMBL/GenBank/DDBJ whole genome shotgun (WGS) entry which is preliminary data.</text>
</comment>
<evidence type="ECO:0000256" key="1">
    <source>
        <dbReference type="SAM" id="Phobius"/>
    </source>
</evidence>
<protein>
    <submittedName>
        <fullName evidence="3">LytR C-terminal domain-containing protein</fullName>
    </submittedName>
</protein>
<keyword evidence="4" id="KW-1185">Reference proteome</keyword>
<evidence type="ECO:0000259" key="2">
    <source>
        <dbReference type="Pfam" id="PF13399"/>
    </source>
</evidence>
<dbReference type="Pfam" id="PF13399">
    <property type="entry name" value="LytR_C"/>
    <property type="match status" value="1"/>
</dbReference>
<feature type="domain" description="LytR/CpsA/Psr regulator C-terminal" evidence="2">
    <location>
        <begin position="100"/>
        <end position="186"/>
    </location>
</feature>
<dbReference type="Proteomes" id="UP000746595">
    <property type="component" value="Unassembled WGS sequence"/>
</dbReference>
<dbReference type="InterPro" id="IPR027381">
    <property type="entry name" value="LytR/CpsA/Psr_C"/>
</dbReference>
<accession>A0ABX1G478</accession>
<organism evidence="3 4">
    <name type="scientific">Paeniglutamicibacter terrestris</name>
    <dbReference type="NCBI Taxonomy" id="2723403"/>
    <lineage>
        <taxon>Bacteria</taxon>
        <taxon>Bacillati</taxon>
        <taxon>Actinomycetota</taxon>
        <taxon>Actinomycetes</taxon>
        <taxon>Micrococcales</taxon>
        <taxon>Micrococcaceae</taxon>
        <taxon>Paeniglutamicibacter</taxon>
    </lineage>
</organism>
<dbReference type="Gene3D" id="3.30.70.2390">
    <property type="match status" value="1"/>
</dbReference>
<keyword evidence="1" id="KW-0472">Membrane</keyword>
<keyword evidence="1" id="KW-0812">Transmembrane</keyword>
<reference evidence="3 4" key="1">
    <citation type="submission" date="2020-04" db="EMBL/GenBank/DDBJ databases">
        <title>Paeniglutamicibacter sp. ANT13_2, a novel actinomycete isolated from sediment in Antarctica.</title>
        <authorList>
            <person name="Sakdapetsiri C."/>
            <person name="Pinyakong O."/>
        </authorList>
    </citation>
    <scope>NUCLEOTIDE SEQUENCE [LARGE SCALE GENOMIC DNA]</scope>
    <source>
        <strain evidence="3 4">ANT13_2</strain>
    </source>
</reference>
<dbReference type="EMBL" id="JAAWVT010000004">
    <property type="protein sequence ID" value="NKG21043.1"/>
    <property type="molecule type" value="Genomic_DNA"/>
</dbReference>
<sequence length="208" mass="22710">MGHNPDPKEWHGHHIITEDELASPEFTIDAKHRRRRIIRRRVILSLTLLLLIAALVMAYLVNTRTVVIDALEPQPVAQAPIKVNESCPTQKFNYADPKKMTVNVMNGTQVAGLAGATATKLKKRGFKVGNVGNARLSKADVVGAITSGPDGYAQAMTVQRNIKGLTYVYDAKRKGSAVDVVIGTEYGDLVEEKKVNKKPGKLGCTPKK</sequence>